<organism evidence="2 3">
    <name type="scientific">Neisseria animalis</name>
    <dbReference type="NCBI Taxonomy" id="492"/>
    <lineage>
        <taxon>Bacteria</taxon>
        <taxon>Pseudomonadati</taxon>
        <taxon>Pseudomonadota</taxon>
        <taxon>Betaproteobacteria</taxon>
        <taxon>Neisseriales</taxon>
        <taxon>Neisseriaceae</taxon>
        <taxon>Neisseria</taxon>
    </lineage>
</organism>
<keyword evidence="1" id="KW-1133">Transmembrane helix</keyword>
<feature type="transmembrane region" description="Helical" evidence="1">
    <location>
        <begin position="60"/>
        <end position="86"/>
    </location>
</feature>
<dbReference type="Proteomes" id="UP000325536">
    <property type="component" value="Chromosome"/>
</dbReference>
<proteinExistence type="predicted"/>
<evidence type="ECO:0000313" key="2">
    <source>
        <dbReference type="EMBL" id="QEY23903.1"/>
    </source>
</evidence>
<dbReference type="OrthoDB" id="9806665at2"/>
<dbReference type="EMBL" id="CP031699">
    <property type="protein sequence ID" value="QEY23903.1"/>
    <property type="molecule type" value="Genomic_DNA"/>
</dbReference>
<dbReference type="InterPro" id="IPR003425">
    <property type="entry name" value="CCB3/YggT"/>
</dbReference>
<protein>
    <submittedName>
        <fullName evidence="2">YggT family protein</fullName>
    </submittedName>
</protein>
<keyword evidence="3" id="KW-1185">Reference proteome</keyword>
<dbReference type="Pfam" id="PF02325">
    <property type="entry name" value="CCB3_YggT"/>
    <property type="match status" value="1"/>
</dbReference>
<dbReference type="RefSeq" id="WP_123795712.1">
    <property type="nucleotide sequence ID" value="NZ_CP031699.1"/>
</dbReference>
<reference evidence="2 3" key="1">
    <citation type="submission" date="2018-08" db="EMBL/GenBank/DDBJ databases">
        <title>Neisseria animalis ATCC 49930 complete genome.</title>
        <authorList>
            <person name="Veseli I.A."/>
            <person name="Mascarenhas dos Santos A.C."/>
            <person name="Buttler R."/>
            <person name="Pombert J.-F."/>
        </authorList>
    </citation>
    <scope>NUCLEOTIDE SEQUENCE [LARGE SCALE GENOMIC DNA]</scope>
    <source>
        <strain evidence="2 3">ATCC 49930</strain>
    </source>
</reference>
<accession>A0A5P3MQN3</accession>
<dbReference type="KEGG" id="naq:D0T90_04790"/>
<keyword evidence="1" id="KW-0812">Transmembrane</keyword>
<feature type="transmembrane region" description="Helical" evidence="1">
    <location>
        <begin position="92"/>
        <end position="116"/>
    </location>
</feature>
<feature type="transmembrane region" description="Helical" evidence="1">
    <location>
        <begin position="158"/>
        <end position="183"/>
    </location>
</feature>
<evidence type="ECO:0000313" key="3">
    <source>
        <dbReference type="Proteomes" id="UP000325536"/>
    </source>
</evidence>
<evidence type="ECO:0000256" key="1">
    <source>
        <dbReference type="SAM" id="Phobius"/>
    </source>
</evidence>
<name>A0A5P3MQN3_NEIAN</name>
<feature type="transmembrane region" description="Helical" evidence="1">
    <location>
        <begin position="6"/>
        <end position="23"/>
    </location>
</feature>
<gene>
    <name evidence="2" type="ORF">D0T90_04790</name>
</gene>
<sequence>MRGDVLVLLADGLVILCLARFWLQRAGLDSRHPLAAFVMQTTDWLVNPLGKILPPKRAEWACVIAGLLLYYLVFSVMTLVASPFGFGMKVVLANMLFSLLGVLKSLAYVLLIGLVIRMVCSFRSPYSPLAVALQRVFAPLLAPFSFLRIGRYDFSGSLLVLVLWLWLGRLLPQLVMQLNLWLLH</sequence>
<dbReference type="AlphaFoldDB" id="A0A5P3MQN3"/>
<keyword evidence="1" id="KW-0472">Membrane</keyword>
<dbReference type="GO" id="GO:0016020">
    <property type="term" value="C:membrane"/>
    <property type="evidence" value="ECO:0007669"/>
    <property type="project" value="InterPro"/>
</dbReference>